<feature type="domain" description="EamA" evidence="7">
    <location>
        <begin position="151"/>
        <end position="283"/>
    </location>
</feature>
<dbReference type="InterPro" id="IPR050638">
    <property type="entry name" value="AA-Vitamin_Transporters"/>
</dbReference>
<evidence type="ECO:0000313" key="8">
    <source>
        <dbReference type="EMBL" id="MDR7092835.1"/>
    </source>
</evidence>
<organism evidence="8 9">
    <name type="scientific">Hydrogenophaga laconesensis</name>
    <dbReference type="NCBI Taxonomy" id="1805971"/>
    <lineage>
        <taxon>Bacteria</taxon>
        <taxon>Pseudomonadati</taxon>
        <taxon>Pseudomonadota</taxon>
        <taxon>Betaproteobacteria</taxon>
        <taxon>Burkholderiales</taxon>
        <taxon>Comamonadaceae</taxon>
        <taxon>Hydrogenophaga</taxon>
    </lineage>
</organism>
<feature type="transmembrane region" description="Helical" evidence="6">
    <location>
        <begin position="181"/>
        <end position="200"/>
    </location>
</feature>
<feature type="transmembrane region" description="Helical" evidence="6">
    <location>
        <begin position="122"/>
        <end position="139"/>
    </location>
</feature>
<protein>
    <submittedName>
        <fullName evidence="8">Drug/metabolite transporter (DMT)-like permease</fullName>
    </submittedName>
</protein>
<dbReference type="Proteomes" id="UP001265550">
    <property type="component" value="Unassembled WGS sequence"/>
</dbReference>
<feature type="transmembrane region" description="Helical" evidence="6">
    <location>
        <begin position="66"/>
        <end position="88"/>
    </location>
</feature>
<feature type="transmembrane region" description="Helical" evidence="6">
    <location>
        <begin position="212"/>
        <end position="233"/>
    </location>
</feature>
<evidence type="ECO:0000256" key="3">
    <source>
        <dbReference type="ARBA" id="ARBA00022692"/>
    </source>
</evidence>
<keyword evidence="5 6" id="KW-0472">Membrane</keyword>
<dbReference type="InterPro" id="IPR037185">
    <property type="entry name" value="EmrE-like"/>
</dbReference>
<feature type="transmembrane region" description="Helical" evidence="6">
    <location>
        <begin position="269"/>
        <end position="287"/>
    </location>
</feature>
<reference evidence="8 9" key="1">
    <citation type="submission" date="2023-07" db="EMBL/GenBank/DDBJ databases">
        <title>Sorghum-associated microbial communities from plants grown in Nebraska, USA.</title>
        <authorList>
            <person name="Schachtman D."/>
        </authorList>
    </citation>
    <scope>NUCLEOTIDE SEQUENCE [LARGE SCALE GENOMIC DNA]</scope>
    <source>
        <strain evidence="8 9">BE240</strain>
    </source>
</reference>
<feature type="transmembrane region" description="Helical" evidence="6">
    <location>
        <begin position="245"/>
        <end position="263"/>
    </location>
</feature>
<accession>A0ABU1V5W7</accession>
<dbReference type="InterPro" id="IPR000620">
    <property type="entry name" value="EamA_dom"/>
</dbReference>
<feature type="domain" description="EamA" evidence="7">
    <location>
        <begin position="9"/>
        <end position="138"/>
    </location>
</feature>
<evidence type="ECO:0000256" key="5">
    <source>
        <dbReference type="ARBA" id="ARBA00023136"/>
    </source>
</evidence>
<evidence type="ECO:0000259" key="7">
    <source>
        <dbReference type="Pfam" id="PF00892"/>
    </source>
</evidence>
<comment type="caution">
    <text evidence="8">The sequence shown here is derived from an EMBL/GenBank/DDBJ whole genome shotgun (WGS) entry which is preliminary data.</text>
</comment>
<evidence type="ECO:0000256" key="4">
    <source>
        <dbReference type="ARBA" id="ARBA00022989"/>
    </source>
</evidence>
<feature type="transmembrane region" description="Helical" evidence="6">
    <location>
        <begin position="34"/>
        <end position="54"/>
    </location>
</feature>
<keyword evidence="9" id="KW-1185">Reference proteome</keyword>
<evidence type="ECO:0000256" key="6">
    <source>
        <dbReference type="SAM" id="Phobius"/>
    </source>
</evidence>
<name>A0ABU1V5W7_9BURK</name>
<proteinExistence type="predicted"/>
<dbReference type="Pfam" id="PF00892">
    <property type="entry name" value="EamA"/>
    <property type="match status" value="2"/>
</dbReference>
<gene>
    <name evidence="8" type="ORF">J2X09_000558</name>
</gene>
<dbReference type="PANTHER" id="PTHR32322:SF18">
    <property type="entry name" value="S-ADENOSYLMETHIONINE_S-ADENOSYLHOMOCYSTEINE TRANSPORTER"/>
    <property type="match status" value="1"/>
</dbReference>
<sequence>MITRRQLWALLALTLMWGVNWPMMKLSLQELTPLYFRASTMLLGALWLFAYVARGGERMRPSRTEWITIAWLGLPNVLGWHTLSIFGVQELASGRAAILGFTMPIFTVLLGAAFFNERITPRVRVAVLCAGIAIGLLLWHELQRLSGRPAGIAWMLGAAFCWSVGTLQFRRAHLTLSPMVVTVWMLLLGSLVLWVLALALEPVPSPGSFSLPLWLSLAYGVLINYGMAQLIWFGMARDLPPATSAMSVMAIPLVGTLSATFIVGEVPHWQDWVAIAFVMMAIGSVLWPSRAATPAPTASQ</sequence>
<evidence type="ECO:0000313" key="9">
    <source>
        <dbReference type="Proteomes" id="UP001265550"/>
    </source>
</evidence>
<keyword evidence="2" id="KW-1003">Cell membrane</keyword>
<keyword evidence="3 6" id="KW-0812">Transmembrane</keyword>
<feature type="transmembrane region" description="Helical" evidence="6">
    <location>
        <begin position="151"/>
        <end position="169"/>
    </location>
</feature>
<dbReference type="EMBL" id="JAVDWE010000001">
    <property type="protein sequence ID" value="MDR7092835.1"/>
    <property type="molecule type" value="Genomic_DNA"/>
</dbReference>
<evidence type="ECO:0000256" key="2">
    <source>
        <dbReference type="ARBA" id="ARBA00022475"/>
    </source>
</evidence>
<dbReference type="SUPFAM" id="SSF103481">
    <property type="entry name" value="Multidrug resistance efflux transporter EmrE"/>
    <property type="match status" value="2"/>
</dbReference>
<dbReference type="RefSeq" id="WP_204731827.1">
    <property type="nucleotide sequence ID" value="NZ_JAVDWE010000001.1"/>
</dbReference>
<keyword evidence="4 6" id="KW-1133">Transmembrane helix</keyword>
<dbReference type="PANTHER" id="PTHR32322">
    <property type="entry name" value="INNER MEMBRANE TRANSPORTER"/>
    <property type="match status" value="1"/>
</dbReference>
<evidence type="ECO:0000256" key="1">
    <source>
        <dbReference type="ARBA" id="ARBA00004651"/>
    </source>
</evidence>
<feature type="transmembrane region" description="Helical" evidence="6">
    <location>
        <begin position="94"/>
        <end position="115"/>
    </location>
</feature>
<comment type="subcellular location">
    <subcellularLocation>
        <location evidence="1">Cell membrane</location>
        <topology evidence="1">Multi-pass membrane protein</topology>
    </subcellularLocation>
</comment>